<gene>
    <name evidence="1" type="ORF">A9C11_33035</name>
</gene>
<sequence length="125" mass="13977">MSNLIPAEILAPEVGALVNYGTDSFGKEPGRYRVTGYMCRVESKPHFGDDFLGEILFDSCRDFQGSKMRYCLREQATHVTLTGIAGAIAPIEECTVTGMVPWPDELLEEAREKARRKGERGEMLF</sequence>
<dbReference type="EMBL" id="CP015879">
    <property type="protein sequence ID" value="ANI18880.1"/>
    <property type="molecule type" value="Genomic_DNA"/>
</dbReference>
<dbReference type="RefSeq" id="WP_010792798.1">
    <property type="nucleotide sequence ID" value="NZ_CP015879.1"/>
</dbReference>
<proteinExistence type="predicted"/>
<reference evidence="1 2" key="1">
    <citation type="submission" date="2016-05" db="EMBL/GenBank/DDBJ databases">
        <title>Genome Sequence of Pseudomonas citronellolis Strain SJTE-3, an Estrogens and Persistent Organic Pollutants degradation strain.</title>
        <authorList>
            <person name="Liang R."/>
        </authorList>
    </citation>
    <scope>NUCLEOTIDE SEQUENCE [LARGE SCALE GENOMIC DNA]</scope>
    <source>
        <strain evidence="1 2">SJTE-3</strain>
        <plasmid evidence="2">Plasmid prbl16</plasmid>
    </source>
</reference>
<dbReference type="AlphaFoldDB" id="A0A1A9KNY6"/>
<protein>
    <submittedName>
        <fullName evidence="1">Uncharacterized protein</fullName>
    </submittedName>
</protein>
<dbReference type="GeneID" id="93444937"/>
<evidence type="ECO:0000313" key="1">
    <source>
        <dbReference type="EMBL" id="ANI18880.1"/>
    </source>
</evidence>
<evidence type="ECO:0000313" key="2">
    <source>
        <dbReference type="Proteomes" id="UP000077748"/>
    </source>
</evidence>
<organism evidence="1 2">
    <name type="scientific">Pseudomonas citronellolis</name>
    <dbReference type="NCBI Taxonomy" id="53408"/>
    <lineage>
        <taxon>Bacteria</taxon>
        <taxon>Pseudomonadati</taxon>
        <taxon>Pseudomonadota</taxon>
        <taxon>Gammaproteobacteria</taxon>
        <taxon>Pseudomonadales</taxon>
        <taxon>Pseudomonadaceae</taxon>
        <taxon>Pseudomonas</taxon>
    </lineage>
</organism>
<geneLocation type="plasmid" evidence="2">
    <name>prbl16</name>
</geneLocation>
<accession>A0A1A9KNY6</accession>
<dbReference type="Proteomes" id="UP000077748">
    <property type="component" value="Plasmid pRBL16"/>
</dbReference>
<name>A0A1A9KNY6_9PSED</name>
<keyword evidence="1" id="KW-0614">Plasmid</keyword>